<dbReference type="CDD" id="cd12325">
    <property type="entry name" value="RRM1_hnRNPA_hnRNPD_like"/>
    <property type="match status" value="1"/>
</dbReference>
<dbReference type="EMBL" id="MCOG01000234">
    <property type="protein sequence ID" value="ORY23413.1"/>
    <property type="molecule type" value="Genomic_DNA"/>
</dbReference>
<feature type="compositionally biased region" description="Low complexity" evidence="4">
    <location>
        <begin position="94"/>
        <end position="124"/>
    </location>
</feature>
<reference evidence="6 7" key="1">
    <citation type="submission" date="2016-08" db="EMBL/GenBank/DDBJ databases">
        <title>A Parts List for Fungal Cellulosomes Revealed by Comparative Genomics.</title>
        <authorList>
            <consortium name="DOE Joint Genome Institute"/>
            <person name="Haitjema C.H."/>
            <person name="Gilmore S.P."/>
            <person name="Henske J.K."/>
            <person name="Solomon K.V."/>
            <person name="De Groot R."/>
            <person name="Kuo A."/>
            <person name="Mondo S.J."/>
            <person name="Salamov A.A."/>
            <person name="Labutti K."/>
            <person name="Zhao Z."/>
            <person name="Chiniquy J."/>
            <person name="Barry K."/>
            <person name="Brewer H.M."/>
            <person name="Purvine S.O."/>
            <person name="Wright A.T."/>
            <person name="Boxma B."/>
            <person name="Van Alen T."/>
            <person name="Hackstein J.H."/>
            <person name="Baker S.E."/>
            <person name="Grigoriev I.V."/>
            <person name="O'Malley M.A."/>
        </authorList>
    </citation>
    <scope>NUCLEOTIDE SEQUENCE [LARGE SCALE GENOMIC DNA]</scope>
    <source>
        <strain evidence="6 7">G1</strain>
    </source>
</reference>
<dbReference type="SMART" id="SM00360">
    <property type="entry name" value="RRM"/>
    <property type="match status" value="2"/>
</dbReference>
<feature type="compositionally biased region" description="Basic and acidic residues" evidence="4">
    <location>
        <begin position="52"/>
        <end position="79"/>
    </location>
</feature>
<dbReference type="FunFam" id="3.30.70.330:FF:000040">
    <property type="entry name" value="Heterogeneous nuclear ribonucleoprotein A2/B1"/>
    <property type="match status" value="1"/>
</dbReference>
<feature type="region of interest" description="Disordered" evidence="4">
    <location>
        <begin position="1"/>
        <end position="150"/>
    </location>
</feature>
<dbReference type="Pfam" id="PF00076">
    <property type="entry name" value="RRM_1"/>
    <property type="match status" value="2"/>
</dbReference>
<dbReference type="AlphaFoldDB" id="A0A1Y2ALH6"/>
<evidence type="ECO:0000313" key="6">
    <source>
        <dbReference type="EMBL" id="ORY23413.1"/>
    </source>
</evidence>
<accession>A0A1Y2ALH6</accession>
<dbReference type="Gene3D" id="3.30.70.330">
    <property type="match status" value="2"/>
</dbReference>
<feature type="compositionally biased region" description="Low complexity" evidence="4">
    <location>
        <begin position="170"/>
        <end position="202"/>
    </location>
</feature>
<sequence>MLTTTINTVPSSNSSNQGNPKFNRNKISEEEEKIQNKNDMNIDTNASNSTKVKNEDVSMKDRDAINSNDNKRRNSKDSNHFYNRNNSSKGYKSNYRNNQNKLNHKNSNSSMMSDFSNNGRYYNGSRGGNKRNKQNYSNTGSSANNKKPIKDIKDIQKKLDKKLANDNSQSNKTIITSPPPSSSSSAISTTNDNNNNDENPIPVELALNHSDPEILKQKDDSIPSSSSTSNTTEKETITPLEHEDTTMNTEESQSDFLNGFSSDKIENAGKIFIGGLTYETTDEKLREHFEQYGKIIECTVMKDNNNCSRGFGFITYENPEVLDKVLEINHILDGKTVDPKRAIPRDRQDKTEKIFVGGIHPDVTEAEFKKAFDSFGKVIDATLITAKDTGKSRCFGFITYEDGRGVEVAYANRHNIVLNGKKVEVKYAAPKPKPSNGLNPMMLNMNGMNNMNMRLPVGIPMGMGVVNIPPQLPQQMPPPKMTKGNSYYGQYSLKNKQNQKYYQQNMRSGQVGPIRNQHSHAYPQDFQYSRYNLNNMNMYTTYNYNPYSNPAAAGYMSYEYDNYNMPPAPMPGYGNPQPFMNGTAAYPSGYVNREIKNHL</sequence>
<feature type="region of interest" description="Disordered" evidence="4">
    <location>
        <begin position="162"/>
        <end position="203"/>
    </location>
</feature>
<evidence type="ECO:0000259" key="5">
    <source>
        <dbReference type="PROSITE" id="PS50102"/>
    </source>
</evidence>
<dbReference type="OrthoDB" id="1875751at2759"/>
<evidence type="ECO:0000256" key="2">
    <source>
        <dbReference type="ARBA" id="ARBA00022884"/>
    </source>
</evidence>
<dbReference type="InterPro" id="IPR000504">
    <property type="entry name" value="RRM_dom"/>
</dbReference>
<evidence type="ECO:0000256" key="3">
    <source>
        <dbReference type="PROSITE-ProRule" id="PRU00176"/>
    </source>
</evidence>
<feature type="compositionally biased region" description="Low complexity" evidence="4">
    <location>
        <begin position="222"/>
        <end position="231"/>
    </location>
</feature>
<gene>
    <name evidence="6" type="ORF">LY90DRAFT_675559</name>
</gene>
<feature type="compositionally biased region" description="Polar residues" evidence="4">
    <location>
        <begin position="80"/>
        <end position="91"/>
    </location>
</feature>
<dbReference type="InterPro" id="IPR035979">
    <property type="entry name" value="RBD_domain_sf"/>
</dbReference>
<dbReference type="InterPro" id="IPR012677">
    <property type="entry name" value="Nucleotide-bd_a/b_plait_sf"/>
</dbReference>
<dbReference type="STRING" id="1754190.A0A1Y2ALH6"/>
<dbReference type="PROSITE" id="PS50102">
    <property type="entry name" value="RRM"/>
    <property type="match status" value="2"/>
</dbReference>
<keyword evidence="1" id="KW-0677">Repeat</keyword>
<feature type="compositionally biased region" description="Polar residues" evidence="4">
    <location>
        <begin position="1"/>
        <end position="22"/>
    </location>
</feature>
<dbReference type="Proteomes" id="UP000193920">
    <property type="component" value="Unassembled WGS sequence"/>
</dbReference>
<dbReference type="SUPFAM" id="SSF54928">
    <property type="entry name" value="RNA-binding domain, RBD"/>
    <property type="match status" value="2"/>
</dbReference>
<feature type="domain" description="RRM" evidence="5">
    <location>
        <begin position="352"/>
        <end position="430"/>
    </location>
</feature>
<feature type="compositionally biased region" description="Polar residues" evidence="4">
    <location>
        <begin position="134"/>
        <end position="145"/>
    </location>
</feature>
<dbReference type="PANTHER" id="PTHR48032:SF6">
    <property type="entry name" value="RNA-BINDING (RRM_RBD_RNP MOTIFS) FAMILY PROTEIN"/>
    <property type="match status" value="1"/>
</dbReference>
<feature type="compositionally biased region" description="Basic and acidic residues" evidence="4">
    <location>
        <begin position="232"/>
        <end position="245"/>
    </location>
</feature>
<feature type="compositionally biased region" description="Polar residues" evidence="4">
    <location>
        <begin position="37"/>
        <end position="51"/>
    </location>
</feature>
<protein>
    <recommendedName>
        <fullName evidence="5">RRM domain-containing protein</fullName>
    </recommendedName>
</protein>
<comment type="caution">
    <text evidence="6">The sequence shown here is derived from an EMBL/GenBank/DDBJ whole genome shotgun (WGS) entry which is preliminary data.</text>
</comment>
<keyword evidence="2 3" id="KW-0694">RNA-binding</keyword>
<dbReference type="PANTHER" id="PTHR48032">
    <property type="entry name" value="RNA-BINDING PROTEIN MUSASHI HOMOLOG RBP6"/>
    <property type="match status" value="1"/>
</dbReference>
<feature type="compositionally biased region" description="Polar residues" evidence="4">
    <location>
        <begin position="246"/>
        <end position="259"/>
    </location>
</feature>
<feature type="domain" description="RRM" evidence="5">
    <location>
        <begin position="269"/>
        <end position="350"/>
    </location>
</feature>
<dbReference type="GO" id="GO:0006417">
    <property type="term" value="P:regulation of translation"/>
    <property type="evidence" value="ECO:0007669"/>
    <property type="project" value="TreeGrafter"/>
</dbReference>
<name>A0A1Y2ALH6_9FUNG</name>
<organism evidence="6 7">
    <name type="scientific">Neocallimastix californiae</name>
    <dbReference type="NCBI Taxonomy" id="1754190"/>
    <lineage>
        <taxon>Eukaryota</taxon>
        <taxon>Fungi</taxon>
        <taxon>Fungi incertae sedis</taxon>
        <taxon>Chytridiomycota</taxon>
        <taxon>Chytridiomycota incertae sedis</taxon>
        <taxon>Neocallimastigomycetes</taxon>
        <taxon>Neocallimastigales</taxon>
        <taxon>Neocallimastigaceae</taxon>
        <taxon>Neocallimastix</taxon>
    </lineage>
</organism>
<evidence type="ECO:0000256" key="1">
    <source>
        <dbReference type="ARBA" id="ARBA00022737"/>
    </source>
</evidence>
<feature type="region of interest" description="Disordered" evidence="4">
    <location>
        <begin position="216"/>
        <end position="259"/>
    </location>
</feature>
<proteinExistence type="predicted"/>
<keyword evidence="7" id="KW-1185">Reference proteome</keyword>
<dbReference type="GO" id="GO:0003729">
    <property type="term" value="F:mRNA binding"/>
    <property type="evidence" value="ECO:0007669"/>
    <property type="project" value="TreeGrafter"/>
</dbReference>
<evidence type="ECO:0000313" key="7">
    <source>
        <dbReference type="Proteomes" id="UP000193920"/>
    </source>
</evidence>
<evidence type="ECO:0000256" key="4">
    <source>
        <dbReference type="SAM" id="MobiDB-lite"/>
    </source>
</evidence>